<evidence type="ECO:0000256" key="5">
    <source>
        <dbReference type="SAM" id="Phobius"/>
    </source>
</evidence>
<dbReference type="PROSITE" id="PS51012">
    <property type="entry name" value="ABC_TM2"/>
    <property type="match status" value="1"/>
</dbReference>
<keyword evidence="4 5" id="KW-0472">Membrane</keyword>
<evidence type="ECO:0000256" key="3">
    <source>
        <dbReference type="ARBA" id="ARBA00022989"/>
    </source>
</evidence>
<evidence type="ECO:0000259" key="6">
    <source>
        <dbReference type="PROSITE" id="PS51012"/>
    </source>
</evidence>
<feature type="transmembrane region" description="Helical" evidence="5">
    <location>
        <begin position="216"/>
        <end position="234"/>
    </location>
</feature>
<dbReference type="Pfam" id="PF12698">
    <property type="entry name" value="ABC2_membrane_3"/>
    <property type="match status" value="1"/>
</dbReference>
<feature type="transmembrane region" description="Helical" evidence="5">
    <location>
        <begin position="47"/>
        <end position="68"/>
    </location>
</feature>
<comment type="subcellular location">
    <subcellularLocation>
        <location evidence="1">Membrane</location>
        <topology evidence="1">Multi-pass membrane protein</topology>
    </subcellularLocation>
</comment>
<dbReference type="InterPro" id="IPR013525">
    <property type="entry name" value="ABC2_TM"/>
</dbReference>
<reference evidence="7 8" key="1">
    <citation type="journal article" date="2015" name="Genome Announc.">
        <title>Expanding the biotechnology potential of lactobacilli through comparative genomics of 213 strains and associated genera.</title>
        <authorList>
            <person name="Sun Z."/>
            <person name="Harris H.M."/>
            <person name="McCann A."/>
            <person name="Guo C."/>
            <person name="Argimon S."/>
            <person name="Zhang W."/>
            <person name="Yang X."/>
            <person name="Jeffery I.B."/>
            <person name="Cooney J.C."/>
            <person name="Kagawa T.F."/>
            <person name="Liu W."/>
            <person name="Song Y."/>
            <person name="Salvetti E."/>
            <person name="Wrobel A."/>
            <person name="Rasinkangas P."/>
            <person name="Parkhill J."/>
            <person name="Rea M.C."/>
            <person name="O'Sullivan O."/>
            <person name="Ritari J."/>
            <person name="Douillard F.P."/>
            <person name="Paul Ross R."/>
            <person name="Yang R."/>
            <person name="Briner A.E."/>
            <person name="Felis G.E."/>
            <person name="de Vos W.M."/>
            <person name="Barrangou R."/>
            <person name="Klaenhammer T.R."/>
            <person name="Caufield P.W."/>
            <person name="Cui Y."/>
            <person name="Zhang H."/>
            <person name="O'Toole P.W."/>
        </authorList>
    </citation>
    <scope>NUCLEOTIDE SEQUENCE [LARGE SCALE GENOMIC DNA]</scope>
    <source>
        <strain evidence="7 8">DSM 16230</strain>
    </source>
</reference>
<keyword evidence="3 5" id="KW-1133">Transmembrane helix</keyword>
<dbReference type="InterPro" id="IPR051784">
    <property type="entry name" value="Nod_factor_ABC_transporter"/>
</dbReference>
<protein>
    <submittedName>
        <fullName evidence="7">Multidrug ABC transporter permease</fullName>
    </submittedName>
</protein>
<name>A0A0R1V5R6_9LACO</name>
<dbReference type="AlphaFoldDB" id="A0A0R1V5R6"/>
<keyword evidence="8" id="KW-1185">Reference proteome</keyword>
<feature type="transmembrane region" description="Helical" evidence="5">
    <location>
        <begin position="153"/>
        <end position="173"/>
    </location>
</feature>
<sequence>MHLQLAEPSVQIIMILIPIVMAPFMLPAAKAQLLVQGYHAANGSEQVVPGLAVLFSFFSVQLIIQNFFNEATYNTWDRLQVSITSLPEIITGKAIIAYIIQLLQLIAVVLLSSVLFNFSPNGSWLALAVTLIIFSACLTFFGILLVSWTDSASFALMLSNFLGVLMAGLGGSLSPTNSFPDWAQKLAWFDPAYWALSAIKKISLDHGNLSMIKTNLIILIIITSLFVLLALLGFKLKPLKAGDH</sequence>
<feature type="domain" description="ABC transmembrane type-2" evidence="6">
    <location>
        <begin position="9"/>
        <end position="237"/>
    </location>
</feature>
<feature type="transmembrane region" description="Helical" evidence="5">
    <location>
        <begin position="124"/>
        <end position="146"/>
    </location>
</feature>
<comment type="caution">
    <text evidence="7">The sequence shown here is derived from an EMBL/GenBank/DDBJ whole genome shotgun (WGS) entry which is preliminary data.</text>
</comment>
<dbReference type="STRING" id="1423801.FD50_GL000713"/>
<evidence type="ECO:0000256" key="2">
    <source>
        <dbReference type="ARBA" id="ARBA00022692"/>
    </source>
</evidence>
<dbReference type="EMBL" id="AZFQ01000036">
    <property type="protein sequence ID" value="KRL98899.1"/>
    <property type="molecule type" value="Genomic_DNA"/>
</dbReference>
<keyword evidence="2 5" id="KW-0812">Transmembrane</keyword>
<evidence type="ECO:0000313" key="7">
    <source>
        <dbReference type="EMBL" id="KRL98899.1"/>
    </source>
</evidence>
<dbReference type="PATRIC" id="fig|1423801.4.peg.724"/>
<dbReference type="PANTHER" id="PTHR43229:SF6">
    <property type="entry name" value="ABC-TYPE MULTIDRUG TRANSPORT SYSTEM, PERMEASE COMPONENT"/>
    <property type="match status" value="1"/>
</dbReference>
<dbReference type="PANTHER" id="PTHR43229">
    <property type="entry name" value="NODULATION PROTEIN J"/>
    <property type="match status" value="1"/>
</dbReference>
<feature type="transmembrane region" description="Helical" evidence="5">
    <location>
        <begin position="12"/>
        <end position="35"/>
    </location>
</feature>
<dbReference type="Proteomes" id="UP000051166">
    <property type="component" value="Unassembled WGS sequence"/>
</dbReference>
<dbReference type="InterPro" id="IPR047817">
    <property type="entry name" value="ABC2_TM_bact-type"/>
</dbReference>
<organism evidence="7 8">
    <name type="scientific">Liquorilactobacillus satsumensis DSM 16230 = JCM 12392</name>
    <dbReference type="NCBI Taxonomy" id="1423801"/>
    <lineage>
        <taxon>Bacteria</taxon>
        <taxon>Bacillati</taxon>
        <taxon>Bacillota</taxon>
        <taxon>Bacilli</taxon>
        <taxon>Lactobacillales</taxon>
        <taxon>Lactobacillaceae</taxon>
        <taxon>Liquorilactobacillus</taxon>
    </lineage>
</organism>
<feature type="transmembrane region" description="Helical" evidence="5">
    <location>
        <begin position="95"/>
        <end position="118"/>
    </location>
</feature>
<evidence type="ECO:0000256" key="1">
    <source>
        <dbReference type="ARBA" id="ARBA00004141"/>
    </source>
</evidence>
<gene>
    <name evidence="7" type="ORF">FD50_GL000713</name>
</gene>
<accession>A0A0R1V5R6</accession>
<dbReference type="GO" id="GO:0140359">
    <property type="term" value="F:ABC-type transporter activity"/>
    <property type="evidence" value="ECO:0007669"/>
    <property type="project" value="InterPro"/>
</dbReference>
<proteinExistence type="predicted"/>
<evidence type="ECO:0000256" key="4">
    <source>
        <dbReference type="ARBA" id="ARBA00023136"/>
    </source>
</evidence>
<evidence type="ECO:0000313" key="8">
    <source>
        <dbReference type="Proteomes" id="UP000051166"/>
    </source>
</evidence>
<dbReference type="GO" id="GO:0016020">
    <property type="term" value="C:membrane"/>
    <property type="evidence" value="ECO:0007669"/>
    <property type="project" value="UniProtKB-SubCell"/>
</dbReference>